<name>A0ABY7M265_9CHLR</name>
<evidence type="ECO:0000313" key="2">
    <source>
        <dbReference type="EMBL" id="WBL34809.1"/>
    </source>
</evidence>
<organism evidence="2 3">
    <name type="scientific">Tepidiforma flava</name>
    <dbReference type="NCBI Taxonomy" id="3004094"/>
    <lineage>
        <taxon>Bacteria</taxon>
        <taxon>Bacillati</taxon>
        <taxon>Chloroflexota</taxon>
        <taxon>Tepidiformia</taxon>
        <taxon>Tepidiformales</taxon>
        <taxon>Tepidiformaceae</taxon>
        <taxon>Tepidiforma</taxon>
    </lineage>
</organism>
<dbReference type="RefSeq" id="WP_270055337.1">
    <property type="nucleotide sequence ID" value="NZ_CP115149.1"/>
</dbReference>
<dbReference type="PRINTS" id="PR00412">
    <property type="entry name" value="EPOXHYDRLASE"/>
</dbReference>
<dbReference type="PANTHER" id="PTHR43194">
    <property type="entry name" value="HYDROLASE ALPHA/BETA FOLD FAMILY"/>
    <property type="match status" value="1"/>
</dbReference>
<feature type="domain" description="AB hydrolase-1" evidence="1">
    <location>
        <begin position="22"/>
        <end position="249"/>
    </location>
</feature>
<dbReference type="Proteomes" id="UP001212803">
    <property type="component" value="Chromosome"/>
</dbReference>
<gene>
    <name evidence="2" type="ORF">O0235_08370</name>
</gene>
<reference evidence="2 3" key="1">
    <citation type="journal article" date="2023" name="ISME J.">
        <title>Thermophilic Dehalococcoidia with unusual traits shed light on an unexpected past.</title>
        <authorList>
            <person name="Palmer M."/>
            <person name="Covington J.K."/>
            <person name="Zhou E.M."/>
            <person name="Thomas S.C."/>
            <person name="Habib N."/>
            <person name="Seymour C.O."/>
            <person name="Lai D."/>
            <person name="Johnston J."/>
            <person name="Hashimi A."/>
            <person name="Jiao J.Y."/>
            <person name="Muok A.R."/>
            <person name="Liu L."/>
            <person name="Xian W.D."/>
            <person name="Zhi X.Y."/>
            <person name="Li M.M."/>
            <person name="Silva L.P."/>
            <person name="Bowen B.P."/>
            <person name="Louie K."/>
            <person name="Briegel A."/>
            <person name="Pett-Ridge J."/>
            <person name="Weber P.K."/>
            <person name="Tocheva E.I."/>
            <person name="Woyke T."/>
            <person name="Northen T.R."/>
            <person name="Mayali X."/>
            <person name="Li W.J."/>
            <person name="Hedlund B.P."/>
        </authorList>
    </citation>
    <scope>NUCLEOTIDE SEQUENCE [LARGE SCALE GENOMIC DNA]</scope>
    <source>
        <strain evidence="2 3">YIM 72310</strain>
    </source>
</reference>
<dbReference type="InterPro" id="IPR000073">
    <property type="entry name" value="AB_hydrolase_1"/>
</dbReference>
<dbReference type="InterPro" id="IPR050228">
    <property type="entry name" value="Carboxylesterase_BioH"/>
</dbReference>
<dbReference type="EMBL" id="CP115149">
    <property type="protein sequence ID" value="WBL34809.1"/>
    <property type="molecule type" value="Genomic_DNA"/>
</dbReference>
<accession>A0ABY7M265</accession>
<dbReference type="SUPFAM" id="SSF53474">
    <property type="entry name" value="alpha/beta-Hydrolases"/>
    <property type="match status" value="1"/>
</dbReference>
<sequence>MPWLERPGARIYYELHGPGEAPLVVFAHGLGGNHLSWWQQVPSFLAAGYRCLTFAHRGFAPSTQDAPEPGARAFAEDLAALLDAAAPGQPVRLVAQSMGGWTSLAWALAHPGRVRALVMCDTHGGFWSDAAAAAWAAKPATIEADLFARGIHPAAGERMAREQPALHFLYRGIDALAAGLDKDALRRQLGELWAITPADVARLDIPVLCLAGEDDIVIPPAAVEALARALPRGEFALVPAAGHSVYFERADAFNRLVLDFLARAG</sequence>
<proteinExistence type="predicted"/>
<keyword evidence="2" id="KW-0378">Hydrolase</keyword>
<protein>
    <submittedName>
        <fullName evidence="2">Alpha/beta hydrolase</fullName>
    </submittedName>
</protein>
<dbReference type="InterPro" id="IPR000639">
    <property type="entry name" value="Epox_hydrolase-like"/>
</dbReference>
<dbReference type="GO" id="GO:0016787">
    <property type="term" value="F:hydrolase activity"/>
    <property type="evidence" value="ECO:0007669"/>
    <property type="project" value="UniProtKB-KW"/>
</dbReference>
<keyword evidence="3" id="KW-1185">Reference proteome</keyword>
<evidence type="ECO:0000259" key="1">
    <source>
        <dbReference type="Pfam" id="PF00561"/>
    </source>
</evidence>
<dbReference type="PRINTS" id="PR00111">
    <property type="entry name" value="ABHYDROLASE"/>
</dbReference>
<dbReference type="InterPro" id="IPR029058">
    <property type="entry name" value="AB_hydrolase_fold"/>
</dbReference>
<evidence type="ECO:0000313" key="3">
    <source>
        <dbReference type="Proteomes" id="UP001212803"/>
    </source>
</evidence>
<dbReference type="PANTHER" id="PTHR43194:SF2">
    <property type="entry name" value="PEROXISOMAL MEMBRANE PROTEIN LPX1"/>
    <property type="match status" value="1"/>
</dbReference>
<dbReference type="Gene3D" id="3.40.50.1820">
    <property type="entry name" value="alpha/beta hydrolase"/>
    <property type="match status" value="1"/>
</dbReference>
<dbReference type="Pfam" id="PF00561">
    <property type="entry name" value="Abhydrolase_1"/>
    <property type="match status" value="1"/>
</dbReference>